<protein>
    <submittedName>
        <fullName evidence="2">Cupin domain-containing protein</fullName>
    </submittedName>
</protein>
<gene>
    <name evidence="2" type="ORF">M8523_26230</name>
</gene>
<dbReference type="PANTHER" id="PTHR43346:SF1">
    <property type="entry name" value="QUERCETIN 2,3-DIOXYGENASE-RELATED"/>
    <property type="match status" value="1"/>
</dbReference>
<evidence type="ECO:0000313" key="3">
    <source>
        <dbReference type="Proteomes" id="UP001165667"/>
    </source>
</evidence>
<dbReference type="SUPFAM" id="SSF51182">
    <property type="entry name" value="RmlC-like cupins"/>
    <property type="match status" value="1"/>
</dbReference>
<dbReference type="InterPro" id="IPR052538">
    <property type="entry name" value="Flavonoid_dioxygenase-like"/>
</dbReference>
<dbReference type="Pfam" id="PF07883">
    <property type="entry name" value="Cupin_2"/>
    <property type="match status" value="1"/>
</dbReference>
<reference evidence="2" key="1">
    <citation type="submission" date="2022-05" db="EMBL/GenBank/DDBJ databases">
        <authorList>
            <person name="Pankratov T."/>
        </authorList>
    </citation>
    <scope>NUCLEOTIDE SEQUENCE</scope>
    <source>
        <strain evidence="2">BP6-180914</strain>
    </source>
</reference>
<accession>A0AA41YZL3</accession>
<dbReference type="PANTHER" id="PTHR43346">
    <property type="entry name" value="LIGAND BINDING DOMAIN PROTEIN, PUTATIVE (AFU_ORTHOLOGUE AFUA_6G14370)-RELATED"/>
    <property type="match status" value="1"/>
</dbReference>
<evidence type="ECO:0000313" key="2">
    <source>
        <dbReference type="EMBL" id="MCW6511481.1"/>
    </source>
</evidence>
<dbReference type="AlphaFoldDB" id="A0AA41YZL3"/>
<keyword evidence="3" id="KW-1185">Reference proteome</keyword>
<organism evidence="2 3">
    <name type="scientific">Lichenifustis flavocetrariae</name>
    <dbReference type="NCBI Taxonomy" id="2949735"/>
    <lineage>
        <taxon>Bacteria</taxon>
        <taxon>Pseudomonadati</taxon>
        <taxon>Pseudomonadota</taxon>
        <taxon>Alphaproteobacteria</taxon>
        <taxon>Hyphomicrobiales</taxon>
        <taxon>Lichenihabitantaceae</taxon>
        <taxon>Lichenifustis</taxon>
    </lineage>
</organism>
<sequence>MEVLNHAERPLEQWREGVMTQMRMSYLLGGRQLCIFDQFCDPGLGAPTHIHAAEEVLEVISGSAEVWLNGEHSAVTANQSVLIPAGATHGFRNTGTDTLHVRATLAASIFEAQYESSKETSRRWSPSTTSVG</sequence>
<dbReference type="EMBL" id="JAMOIM010000027">
    <property type="protein sequence ID" value="MCW6511481.1"/>
    <property type="molecule type" value="Genomic_DNA"/>
</dbReference>
<dbReference type="InterPro" id="IPR013096">
    <property type="entry name" value="Cupin_2"/>
</dbReference>
<dbReference type="InterPro" id="IPR014710">
    <property type="entry name" value="RmlC-like_jellyroll"/>
</dbReference>
<dbReference type="InterPro" id="IPR011051">
    <property type="entry name" value="RmlC_Cupin_sf"/>
</dbReference>
<name>A0AA41YZL3_9HYPH</name>
<dbReference type="Gene3D" id="2.60.120.10">
    <property type="entry name" value="Jelly Rolls"/>
    <property type="match status" value="1"/>
</dbReference>
<dbReference type="RefSeq" id="WP_282587860.1">
    <property type="nucleotide sequence ID" value="NZ_JAMOIM010000027.1"/>
</dbReference>
<dbReference type="Proteomes" id="UP001165667">
    <property type="component" value="Unassembled WGS sequence"/>
</dbReference>
<proteinExistence type="predicted"/>
<comment type="caution">
    <text evidence="2">The sequence shown here is derived from an EMBL/GenBank/DDBJ whole genome shotgun (WGS) entry which is preliminary data.</text>
</comment>
<feature type="domain" description="Cupin type-2" evidence="1">
    <location>
        <begin position="41"/>
        <end position="101"/>
    </location>
</feature>
<evidence type="ECO:0000259" key="1">
    <source>
        <dbReference type="Pfam" id="PF07883"/>
    </source>
</evidence>